<evidence type="ECO:0000256" key="3">
    <source>
        <dbReference type="ARBA" id="ARBA00023295"/>
    </source>
</evidence>
<dbReference type="PANTHER" id="PTHR10357:SF210">
    <property type="entry name" value="MALTODEXTRIN GLUCOSIDASE"/>
    <property type="match status" value="1"/>
</dbReference>
<reference evidence="5" key="1">
    <citation type="submission" date="2020-12" db="EMBL/GenBank/DDBJ databases">
        <title>Clostridium thailandense sp. nov., a novel acetogenic bacterium isolated from peat land soil in Thailand.</title>
        <authorList>
            <person name="Chaikitkaew S."/>
            <person name="Birkeland N.K."/>
        </authorList>
    </citation>
    <scope>NUCLEOTIDE SEQUENCE</scope>
    <source>
        <strain evidence="5">PL3</strain>
    </source>
</reference>
<dbReference type="InterPro" id="IPR004185">
    <property type="entry name" value="Glyco_hydro_13_lg-like_dom"/>
</dbReference>
<name>A0A949U0W8_9CLOT</name>
<accession>A0A949U0W8</accession>
<evidence type="ECO:0000256" key="1">
    <source>
        <dbReference type="ARBA" id="ARBA00008061"/>
    </source>
</evidence>
<dbReference type="EMBL" id="JAEEGC010000070">
    <property type="protein sequence ID" value="MBV7274229.1"/>
    <property type="molecule type" value="Genomic_DNA"/>
</dbReference>
<dbReference type="Proteomes" id="UP000694308">
    <property type="component" value="Unassembled WGS sequence"/>
</dbReference>
<sequence>MECYVRHNSWEEKFRKPFGAVSLGEEVYIAIEGEHFNKVELILSYFNGSTESIELPMSKIDEKLYMYSAQIDIKEEYKGLINYYFRLYKGFQTLYYGNNLDGLGGEGTIYYDNPKSYQITVYKSFITPKWFKEGIVYQIFVDRFRNGNSNGIIDNPKKNSFIYGTWEDEPMYIKTADGRIMRWDFYGGNLKGVIEKLGYLKDLGIDVIYLNPIFEASSNHKYDTANYKAIDSMFGNEDIFKELCSKAEKFGIKVVLDGVFSHTGADSIYFNKFGNYPSVGAYKSKSSSYYNWYKFSEYPDKYECWWGIDNQPNIDEMNEDYINYIISGEDSVIKKWMSLGASGWRLDVADELPDEFIKLLKTQIKDIKKDSILIGEVWEDASNKISYSSKRQYLFGEELDSVTNYPFKNSVISFVNSEINSTTFSRRIMSIYENYPRENFYCNLNVLDTHDTERLLTLIDKGDGKTIYKLIMALAIQMTMPGVPLIYYGDEAGLTGGKDPLNRKPYPWGKENITIYSIYKALIKLRKNYKVFIEGNLRFHSINEDIICYERTLNNEKALIIINKSMDLSYSIDLESLDFKDHENIEELSWNIKSILDTSKIEEKLNFKQIKINPLEIKIYKI</sequence>
<protein>
    <submittedName>
        <fullName evidence="5">Glycoside hydrolase family 13 protein</fullName>
    </submittedName>
</protein>
<proteinExistence type="inferred from homology"/>
<dbReference type="CDD" id="cd02857">
    <property type="entry name" value="E_set_CDase_PDE_N"/>
    <property type="match status" value="1"/>
</dbReference>
<keyword evidence="3" id="KW-0326">Glycosidase</keyword>
<dbReference type="InterPro" id="IPR006047">
    <property type="entry name" value="GH13_cat_dom"/>
</dbReference>
<evidence type="ECO:0000259" key="4">
    <source>
        <dbReference type="SMART" id="SM00642"/>
    </source>
</evidence>
<evidence type="ECO:0000313" key="6">
    <source>
        <dbReference type="Proteomes" id="UP000694308"/>
    </source>
</evidence>
<keyword evidence="6" id="KW-1185">Reference proteome</keyword>
<dbReference type="SMART" id="SM00642">
    <property type="entry name" value="Aamy"/>
    <property type="match status" value="1"/>
</dbReference>
<dbReference type="CDD" id="cd11338">
    <property type="entry name" value="AmyAc_CMD"/>
    <property type="match status" value="1"/>
</dbReference>
<keyword evidence="2 5" id="KW-0378">Hydrolase</keyword>
<organism evidence="5 6">
    <name type="scientific">Clostridium thailandense</name>
    <dbReference type="NCBI Taxonomy" id="2794346"/>
    <lineage>
        <taxon>Bacteria</taxon>
        <taxon>Bacillati</taxon>
        <taxon>Bacillota</taxon>
        <taxon>Clostridia</taxon>
        <taxon>Eubacteriales</taxon>
        <taxon>Clostridiaceae</taxon>
        <taxon>Clostridium</taxon>
    </lineage>
</organism>
<dbReference type="AlphaFoldDB" id="A0A949U0W8"/>
<gene>
    <name evidence="5" type="ORF">I6U48_15080</name>
</gene>
<dbReference type="GO" id="GO:0005975">
    <property type="term" value="P:carbohydrate metabolic process"/>
    <property type="evidence" value="ECO:0007669"/>
    <property type="project" value="InterPro"/>
</dbReference>
<dbReference type="Pfam" id="PF00128">
    <property type="entry name" value="Alpha-amylase"/>
    <property type="match status" value="1"/>
</dbReference>
<comment type="similarity">
    <text evidence="1">Belongs to the glycosyl hydrolase 13 family.</text>
</comment>
<comment type="caution">
    <text evidence="5">The sequence shown here is derived from an EMBL/GenBank/DDBJ whole genome shotgun (WGS) entry which is preliminary data.</text>
</comment>
<dbReference type="PANTHER" id="PTHR10357">
    <property type="entry name" value="ALPHA-AMYLASE FAMILY MEMBER"/>
    <property type="match status" value="1"/>
</dbReference>
<feature type="domain" description="Glycosyl hydrolase family 13 catalytic" evidence="4">
    <location>
        <begin position="138"/>
        <end position="526"/>
    </location>
</feature>
<dbReference type="GO" id="GO:0004553">
    <property type="term" value="F:hydrolase activity, hydrolyzing O-glycosyl compounds"/>
    <property type="evidence" value="ECO:0007669"/>
    <property type="project" value="InterPro"/>
</dbReference>
<evidence type="ECO:0000256" key="2">
    <source>
        <dbReference type="ARBA" id="ARBA00022801"/>
    </source>
</evidence>
<evidence type="ECO:0000313" key="5">
    <source>
        <dbReference type="EMBL" id="MBV7274229.1"/>
    </source>
</evidence>